<accession>A0A248JRM4</accession>
<proteinExistence type="predicted"/>
<dbReference type="RefSeq" id="WP_088872096.1">
    <property type="nucleotide sequence ID" value="NZ_CP022110.1"/>
</dbReference>
<gene>
    <name evidence="1" type="ORF">Y958_11555</name>
</gene>
<dbReference type="AlphaFoldDB" id="A0A248JRM4"/>
<dbReference type="KEGG" id="nao:Y958_11555"/>
<evidence type="ECO:0000313" key="2">
    <source>
        <dbReference type="Proteomes" id="UP000197153"/>
    </source>
</evidence>
<dbReference type="EMBL" id="CP022110">
    <property type="protein sequence ID" value="ASG21392.1"/>
    <property type="molecule type" value="Genomic_DNA"/>
</dbReference>
<name>A0A248JRM4_9PROT</name>
<protein>
    <submittedName>
        <fullName evidence="1">Uncharacterized protein</fullName>
    </submittedName>
</protein>
<evidence type="ECO:0000313" key="1">
    <source>
        <dbReference type="EMBL" id="ASG21392.1"/>
    </source>
</evidence>
<reference evidence="1 2" key="1">
    <citation type="submission" date="2017-06" db="EMBL/GenBank/DDBJ databases">
        <title>Complete genome sequence of Nitrospirillum amazonense strain CBAmC, an endophytic nitrogen-fixing and plant growth-promoting bacterium, isolated from sugarcane.</title>
        <authorList>
            <person name="Schwab S."/>
            <person name="dos Santos Teixeira K.R."/>
            <person name="Simoes Araujo J.L."/>
            <person name="Soares Vidal M."/>
            <person name="Borges de Freitas H.R."/>
            <person name="Rivello Crivelaro A.L."/>
            <person name="Bueno de Camargo Nunes A."/>
            <person name="dos Santos C.M."/>
            <person name="Palmeira da Silva Rosa D."/>
            <person name="da Silva Padilha D."/>
            <person name="da Silva E."/>
            <person name="Araujo Terra L."/>
            <person name="Soares Mendes V."/>
            <person name="Farinelli L."/>
            <person name="Magalhaes Cruz L."/>
            <person name="Baldani J.I."/>
        </authorList>
    </citation>
    <scope>NUCLEOTIDE SEQUENCE [LARGE SCALE GENOMIC DNA]</scope>
    <source>
        <strain evidence="1 2">CBAmC</strain>
    </source>
</reference>
<keyword evidence="2" id="KW-1185">Reference proteome</keyword>
<sequence>MFMEPAYRKPGYVRPDNILCPWCGGVSAYGASACEHCSAQVTYGQPQHAAILFGVLPTLVYATLFLDIPNGMGMALFAPLVGWLTSLAHHHLAWNQIWFWLPAGARCG</sequence>
<organism evidence="1 2">
    <name type="scientific">Nitrospirillum viridazoti CBAmc</name>
    <dbReference type="NCBI Taxonomy" id="1441467"/>
    <lineage>
        <taxon>Bacteria</taxon>
        <taxon>Pseudomonadati</taxon>
        <taxon>Pseudomonadota</taxon>
        <taxon>Alphaproteobacteria</taxon>
        <taxon>Rhodospirillales</taxon>
        <taxon>Azospirillaceae</taxon>
        <taxon>Nitrospirillum</taxon>
        <taxon>Nitrospirillum viridazoti</taxon>
    </lineage>
</organism>
<dbReference type="Proteomes" id="UP000197153">
    <property type="component" value="Chromosome 1"/>
</dbReference>